<dbReference type="InterPro" id="IPR003425">
    <property type="entry name" value="CCB3/YggT"/>
</dbReference>
<dbReference type="PATRIC" id="fig|1121338.3.peg.56"/>
<evidence type="ECO:0000313" key="2">
    <source>
        <dbReference type="EMBL" id="KYH35662.1"/>
    </source>
</evidence>
<keyword evidence="1" id="KW-0812">Transmembrane</keyword>
<keyword evidence="1" id="KW-1133">Transmembrane helix</keyword>
<protein>
    <submittedName>
        <fullName evidence="2">YGGT family protein</fullName>
    </submittedName>
</protein>
<dbReference type="EMBL" id="LTBA01000001">
    <property type="protein sequence ID" value="KYH35662.1"/>
    <property type="molecule type" value="Genomic_DNA"/>
</dbReference>
<dbReference type="AlphaFoldDB" id="A0A151B7E8"/>
<sequence>MIFARMIYFVLGLLEILILIEVVLSWIMIGNENKYTMMIHRMTEPFLEPGRRIQESLFPNLMIDFSPFVAIVIITFLKRLLIW</sequence>
<dbReference type="Proteomes" id="UP000075531">
    <property type="component" value="Unassembled WGS sequence"/>
</dbReference>
<keyword evidence="1" id="KW-0472">Membrane</keyword>
<dbReference type="OrthoDB" id="283553at2"/>
<gene>
    <name evidence="2" type="ORF">CLTEP_00550</name>
</gene>
<dbReference type="RefSeq" id="WP_066820802.1">
    <property type="nucleotide sequence ID" value="NZ_LTBA01000001.1"/>
</dbReference>
<evidence type="ECO:0000256" key="1">
    <source>
        <dbReference type="SAM" id="Phobius"/>
    </source>
</evidence>
<accession>A0A151B7E8</accession>
<keyword evidence="3" id="KW-1185">Reference proteome</keyword>
<reference evidence="2 3" key="1">
    <citation type="submission" date="2016-02" db="EMBL/GenBank/DDBJ databases">
        <title>Genome sequence of Clostridium tepidiprofundi DSM 19306.</title>
        <authorList>
            <person name="Poehlein A."/>
            <person name="Daniel R."/>
        </authorList>
    </citation>
    <scope>NUCLEOTIDE SEQUENCE [LARGE SCALE GENOMIC DNA]</scope>
    <source>
        <strain evidence="2 3">DSM 19306</strain>
    </source>
</reference>
<name>A0A151B7E8_9CLOT</name>
<dbReference type="STRING" id="1121338.CLTEP_00550"/>
<dbReference type="Pfam" id="PF02325">
    <property type="entry name" value="CCB3_YggT"/>
    <property type="match status" value="1"/>
</dbReference>
<dbReference type="GO" id="GO:0016020">
    <property type="term" value="C:membrane"/>
    <property type="evidence" value="ECO:0007669"/>
    <property type="project" value="InterPro"/>
</dbReference>
<proteinExistence type="predicted"/>
<comment type="caution">
    <text evidence="2">The sequence shown here is derived from an EMBL/GenBank/DDBJ whole genome shotgun (WGS) entry which is preliminary data.</text>
</comment>
<evidence type="ECO:0000313" key="3">
    <source>
        <dbReference type="Proteomes" id="UP000075531"/>
    </source>
</evidence>
<feature type="transmembrane region" description="Helical" evidence="1">
    <location>
        <begin position="57"/>
        <end position="77"/>
    </location>
</feature>
<organism evidence="2 3">
    <name type="scientific">Clostridium tepidiprofundi DSM 19306</name>
    <dbReference type="NCBI Taxonomy" id="1121338"/>
    <lineage>
        <taxon>Bacteria</taxon>
        <taxon>Bacillati</taxon>
        <taxon>Bacillota</taxon>
        <taxon>Clostridia</taxon>
        <taxon>Eubacteriales</taxon>
        <taxon>Clostridiaceae</taxon>
        <taxon>Clostridium</taxon>
    </lineage>
</organism>
<feature type="transmembrane region" description="Helical" evidence="1">
    <location>
        <begin position="7"/>
        <end position="29"/>
    </location>
</feature>